<sequence>MRIVHFSDTHLGHGDYSSIDQETGLNQREVDIYTVFREIIDYILESKPDLVVHAGDLFDMVRPSNKAISEALQQFHRLSEAKIPSVIIAGNHSTPRQKTKETIFRIFDFIPYVFPIYGGKYSKNIIGDCAVHAIPHTYSQLELQENLFQLEMDTKCKYNIFVTHGTVQDISDNSWIEFKEQIIPNSVFEYGFDYIALGHFHSLQKIRDNAYYCGSPERLSFNEVKQEKYFLEIDLDTKSIKKVPTQTRMMIDYQSIDCEKLTPDQIIKSVQTLVDDKTKDSIIRLKFDNISRETYSNLDRQKIAELTKDAIHVDHNFNFINEISNGQTITSSMGSLSEEFETFLKKQDLSDERFDLMKNMGLDYLSKVEDKGIIE</sequence>
<evidence type="ECO:0000313" key="6">
    <source>
        <dbReference type="Proteomes" id="UP000509478"/>
    </source>
</evidence>
<protein>
    <recommendedName>
        <fullName evidence="4">Calcineurin-like phosphoesterase domain-containing protein</fullName>
    </recommendedName>
</protein>
<organism evidence="5 6">
    <name type="scientific">Nitrosopumilus ureiphilus</name>
    <dbReference type="NCBI Taxonomy" id="1470067"/>
    <lineage>
        <taxon>Archaea</taxon>
        <taxon>Nitrososphaerota</taxon>
        <taxon>Nitrososphaeria</taxon>
        <taxon>Nitrosopumilales</taxon>
        <taxon>Nitrosopumilaceae</taxon>
        <taxon>Nitrosopumilus</taxon>
    </lineage>
</organism>
<dbReference type="InterPro" id="IPR029052">
    <property type="entry name" value="Metallo-depent_PP-like"/>
</dbReference>
<keyword evidence="3" id="KW-0269">Exonuclease</keyword>
<proteinExistence type="predicted"/>
<evidence type="ECO:0000259" key="4">
    <source>
        <dbReference type="Pfam" id="PF00149"/>
    </source>
</evidence>
<dbReference type="GeneID" id="56066811"/>
<dbReference type="CDD" id="cd00840">
    <property type="entry name" value="MPP_Mre11_N"/>
    <property type="match status" value="1"/>
</dbReference>
<dbReference type="OrthoDB" id="11638at2157"/>
<dbReference type="PANTHER" id="PTHR30337">
    <property type="entry name" value="COMPONENT OF ATP-DEPENDENT DSDNA EXONUCLEASE"/>
    <property type="match status" value="1"/>
</dbReference>
<dbReference type="SUPFAM" id="SSF56300">
    <property type="entry name" value="Metallo-dependent phosphatases"/>
    <property type="match status" value="1"/>
</dbReference>
<dbReference type="Gene3D" id="3.60.21.10">
    <property type="match status" value="1"/>
</dbReference>
<dbReference type="EMBL" id="CP026995">
    <property type="protein sequence ID" value="QLH05995.1"/>
    <property type="molecule type" value="Genomic_DNA"/>
</dbReference>
<dbReference type="InterPro" id="IPR041796">
    <property type="entry name" value="Mre11_N"/>
</dbReference>
<evidence type="ECO:0000256" key="1">
    <source>
        <dbReference type="ARBA" id="ARBA00022722"/>
    </source>
</evidence>
<accession>A0A7D5M4B8</accession>
<evidence type="ECO:0000256" key="2">
    <source>
        <dbReference type="ARBA" id="ARBA00022801"/>
    </source>
</evidence>
<evidence type="ECO:0000256" key="3">
    <source>
        <dbReference type="ARBA" id="ARBA00022839"/>
    </source>
</evidence>
<dbReference type="PANTHER" id="PTHR30337:SF0">
    <property type="entry name" value="NUCLEASE SBCCD SUBUNIT D"/>
    <property type="match status" value="1"/>
</dbReference>
<dbReference type="AlphaFoldDB" id="A0A7D5M4B8"/>
<dbReference type="InterPro" id="IPR004843">
    <property type="entry name" value="Calcineurin-like_PHP"/>
</dbReference>
<keyword evidence="6" id="KW-1185">Reference proteome</keyword>
<name>A0A7D5M4B8_9ARCH</name>
<dbReference type="Pfam" id="PF00149">
    <property type="entry name" value="Metallophos"/>
    <property type="match status" value="1"/>
</dbReference>
<keyword evidence="1" id="KW-0540">Nuclease</keyword>
<dbReference type="RefSeq" id="WP_179372058.1">
    <property type="nucleotide sequence ID" value="NZ_CP026995.1"/>
</dbReference>
<dbReference type="KEGG" id="nue:C5F50_02075"/>
<reference evidence="5 6" key="1">
    <citation type="submission" date="2018-02" db="EMBL/GenBank/DDBJ databases">
        <title>Complete genome of Nitrosopumilus ureaphilus PS0.</title>
        <authorList>
            <person name="Qin W."/>
            <person name="Zheng Y."/>
            <person name="Stahl D.A."/>
        </authorList>
    </citation>
    <scope>NUCLEOTIDE SEQUENCE [LARGE SCALE GENOMIC DNA]</scope>
    <source>
        <strain evidence="5 6">PS0</strain>
    </source>
</reference>
<dbReference type="InterPro" id="IPR050535">
    <property type="entry name" value="DNA_Repair-Maintenance_Comp"/>
</dbReference>
<dbReference type="GO" id="GO:0004527">
    <property type="term" value="F:exonuclease activity"/>
    <property type="evidence" value="ECO:0007669"/>
    <property type="project" value="UniProtKB-KW"/>
</dbReference>
<dbReference type="Proteomes" id="UP000509478">
    <property type="component" value="Chromosome"/>
</dbReference>
<gene>
    <name evidence="5" type="ORF">C5F50_02075</name>
</gene>
<evidence type="ECO:0000313" key="5">
    <source>
        <dbReference type="EMBL" id="QLH05995.1"/>
    </source>
</evidence>
<keyword evidence="2" id="KW-0378">Hydrolase</keyword>
<feature type="domain" description="Calcineurin-like phosphoesterase" evidence="4">
    <location>
        <begin position="1"/>
        <end position="202"/>
    </location>
</feature>